<organism evidence="3 4">
    <name type="scientific">Primorskyibacter flagellatus</name>
    <dbReference type="NCBI Taxonomy" id="1387277"/>
    <lineage>
        <taxon>Bacteria</taxon>
        <taxon>Pseudomonadati</taxon>
        <taxon>Pseudomonadota</taxon>
        <taxon>Alphaproteobacteria</taxon>
        <taxon>Rhodobacterales</taxon>
        <taxon>Roseobacteraceae</taxon>
        <taxon>Primorskyibacter</taxon>
    </lineage>
</organism>
<feature type="domain" description="EamA" evidence="2">
    <location>
        <begin position="150"/>
        <end position="275"/>
    </location>
</feature>
<reference evidence="4" key="1">
    <citation type="journal article" date="2019" name="Int. J. Syst. Evol. Microbiol.">
        <title>The Global Catalogue of Microorganisms (GCM) 10K type strain sequencing project: providing services to taxonomists for standard genome sequencing and annotation.</title>
        <authorList>
            <consortium name="The Broad Institute Genomics Platform"/>
            <consortium name="The Broad Institute Genome Sequencing Center for Infectious Disease"/>
            <person name="Wu L."/>
            <person name="Ma J."/>
        </authorList>
    </citation>
    <scope>NUCLEOTIDE SEQUENCE [LARGE SCALE GENOMIC DNA]</scope>
    <source>
        <strain evidence="4">CGMCC 1.12664</strain>
    </source>
</reference>
<evidence type="ECO:0000256" key="1">
    <source>
        <dbReference type="SAM" id="Phobius"/>
    </source>
</evidence>
<dbReference type="Proteomes" id="UP000612855">
    <property type="component" value="Unassembled WGS sequence"/>
</dbReference>
<dbReference type="InterPro" id="IPR037185">
    <property type="entry name" value="EmrE-like"/>
</dbReference>
<keyword evidence="4" id="KW-1185">Reference proteome</keyword>
<keyword evidence="1" id="KW-0812">Transmembrane</keyword>
<comment type="caution">
    <text evidence="3">The sequence shown here is derived from an EMBL/GenBank/DDBJ whole genome shotgun (WGS) entry which is preliminary data.</text>
</comment>
<feature type="transmembrane region" description="Helical" evidence="1">
    <location>
        <begin position="99"/>
        <end position="118"/>
    </location>
</feature>
<feature type="transmembrane region" description="Helical" evidence="1">
    <location>
        <begin position="73"/>
        <end position="93"/>
    </location>
</feature>
<accession>A0A917A373</accession>
<feature type="transmembrane region" description="Helical" evidence="1">
    <location>
        <begin position="41"/>
        <end position="61"/>
    </location>
</feature>
<dbReference type="SUPFAM" id="SSF103481">
    <property type="entry name" value="Multidrug resistance efflux transporter EmrE"/>
    <property type="match status" value="2"/>
</dbReference>
<evidence type="ECO:0000259" key="2">
    <source>
        <dbReference type="Pfam" id="PF00892"/>
    </source>
</evidence>
<feature type="domain" description="EamA" evidence="2">
    <location>
        <begin position="10"/>
        <end position="141"/>
    </location>
</feature>
<dbReference type="RefSeq" id="WP_188476497.1">
    <property type="nucleotide sequence ID" value="NZ_BMFJ01000001.1"/>
</dbReference>
<evidence type="ECO:0000313" key="4">
    <source>
        <dbReference type="Proteomes" id="UP000612855"/>
    </source>
</evidence>
<keyword evidence="1" id="KW-0472">Membrane</keyword>
<dbReference type="PANTHER" id="PTHR22911">
    <property type="entry name" value="ACYL-MALONYL CONDENSING ENZYME-RELATED"/>
    <property type="match status" value="1"/>
</dbReference>
<name>A0A917A373_9RHOB</name>
<gene>
    <name evidence="3" type="ORF">GCM10011360_09250</name>
</gene>
<dbReference type="InterPro" id="IPR000620">
    <property type="entry name" value="EamA_dom"/>
</dbReference>
<feature type="transmembrane region" description="Helical" evidence="1">
    <location>
        <begin position="179"/>
        <end position="201"/>
    </location>
</feature>
<feature type="transmembrane region" description="Helical" evidence="1">
    <location>
        <begin position="207"/>
        <end position="226"/>
    </location>
</feature>
<dbReference type="AlphaFoldDB" id="A0A917A373"/>
<feature type="transmembrane region" description="Helical" evidence="1">
    <location>
        <begin position="263"/>
        <end position="280"/>
    </location>
</feature>
<dbReference type="EMBL" id="BMFJ01000001">
    <property type="protein sequence ID" value="GGE22914.1"/>
    <property type="molecule type" value="Genomic_DNA"/>
</dbReference>
<protein>
    <recommendedName>
        <fullName evidence="2">EamA domain-containing protein</fullName>
    </recommendedName>
</protein>
<feature type="transmembrane region" description="Helical" evidence="1">
    <location>
        <begin position="238"/>
        <end position="257"/>
    </location>
</feature>
<sequence length="299" mass="32143">MWSRLSPKNRAILLMVGAIFCFSSMDALAKAVGLRSSPVMALWARYIGQMVLVLILVAPRLKKVSRTHYPKLQLLRSVFLLCATTSFFFGLSHMGLAEMTAIMDINPVLITLGAALFLGESLGPRRIIAIGIALIGAMIIIRPGMGVFSWAAIFPLGAAIFYTSYSLATRFVGHREDPWTSLLYAAMFGSLVMTGVAAFHWQTPDPVTALLMIVLACVGTTGQLLFIRAFAAGEAAMLAPFGYVGLIFAVLWGAVIFGEFPDIWTVTGAVVVVGAGLYVWHRETRAAPALAGAKAPDTL</sequence>
<feature type="transmembrane region" description="Helical" evidence="1">
    <location>
        <begin position="147"/>
        <end position="167"/>
    </location>
</feature>
<evidence type="ECO:0000313" key="3">
    <source>
        <dbReference type="EMBL" id="GGE22914.1"/>
    </source>
</evidence>
<dbReference type="PANTHER" id="PTHR22911:SF103">
    <property type="entry name" value="BLR2811 PROTEIN"/>
    <property type="match status" value="1"/>
</dbReference>
<keyword evidence="1" id="KW-1133">Transmembrane helix</keyword>
<feature type="transmembrane region" description="Helical" evidence="1">
    <location>
        <begin position="125"/>
        <end position="141"/>
    </location>
</feature>
<dbReference type="Pfam" id="PF00892">
    <property type="entry name" value="EamA"/>
    <property type="match status" value="2"/>
</dbReference>
<proteinExistence type="predicted"/>
<dbReference type="GO" id="GO:0016020">
    <property type="term" value="C:membrane"/>
    <property type="evidence" value="ECO:0007669"/>
    <property type="project" value="InterPro"/>
</dbReference>